<organism evidence="1 2">
    <name type="scientific">Helicobacter pylori UM114</name>
    <dbReference type="NCBI Taxonomy" id="1355531"/>
    <lineage>
        <taxon>Bacteria</taxon>
        <taxon>Pseudomonadati</taxon>
        <taxon>Campylobacterota</taxon>
        <taxon>Epsilonproteobacteria</taxon>
        <taxon>Campylobacterales</taxon>
        <taxon>Helicobacteraceae</taxon>
        <taxon>Helicobacter</taxon>
    </lineage>
</organism>
<evidence type="ECO:0000313" key="1">
    <source>
        <dbReference type="EMBL" id="EPZ93702.1"/>
    </source>
</evidence>
<comment type="caution">
    <text evidence="1">The sequence shown here is derived from an EMBL/GenBank/DDBJ whole genome shotgun (WGS) entry which is preliminary data.</text>
</comment>
<proteinExistence type="predicted"/>
<name>T0GCL2_HELPX</name>
<reference evidence="1 2" key="1">
    <citation type="journal article" date="2013" name="Genome Announc.">
        <title>Multiple genome sequences of Helicobacter pylori strains of diverse disease and antibiotic resistance backgrounds from Malaysia.</title>
        <authorList>
            <person name="Rehvathy V."/>
            <person name="Tan M.H."/>
            <person name="Gunaletchumy S.P."/>
            <person name="Teh X."/>
            <person name="Wang S."/>
            <person name="Baybayan P."/>
            <person name="Singh S."/>
            <person name="Ashby M."/>
            <person name="Kaakoush N.O."/>
            <person name="Mitchell H.M."/>
            <person name="Croft L.J."/>
            <person name="Goh K.L."/>
            <person name="Loke M.F."/>
            <person name="Vadivelu J."/>
        </authorList>
    </citation>
    <scope>NUCLEOTIDE SEQUENCE [LARGE SCALE GENOMIC DNA]</scope>
    <source>
        <strain evidence="1 2">UM114</strain>
    </source>
</reference>
<dbReference type="Proteomes" id="UP000015605">
    <property type="component" value="Unassembled WGS sequence"/>
</dbReference>
<evidence type="ECO:0000313" key="2">
    <source>
        <dbReference type="Proteomes" id="UP000015605"/>
    </source>
</evidence>
<protein>
    <submittedName>
        <fullName evidence="1">Uncharacterized protein</fullName>
    </submittedName>
</protein>
<accession>T0GCL2</accession>
<dbReference type="EMBL" id="AUSS01000001">
    <property type="protein sequence ID" value="EPZ93702.1"/>
    <property type="molecule type" value="Genomic_DNA"/>
</dbReference>
<gene>
    <name evidence="1" type="ORF">N207_00095</name>
</gene>
<sequence length="41" mass="4606">MVLSGIVKQRALNGVLFGKNKSYKLSESYFNGCKTLRQAKQ</sequence>
<dbReference type="AlphaFoldDB" id="T0GCL2"/>